<accession>A0A3B0YMS0</accession>
<dbReference type="SMART" id="SM00464">
    <property type="entry name" value="LON"/>
    <property type="match status" value="1"/>
</dbReference>
<dbReference type="InterPro" id="IPR015947">
    <property type="entry name" value="PUA-like_sf"/>
</dbReference>
<dbReference type="InterPro" id="IPR003111">
    <property type="entry name" value="Lon_prtase_N"/>
</dbReference>
<dbReference type="GO" id="GO:0008233">
    <property type="term" value="F:peptidase activity"/>
    <property type="evidence" value="ECO:0007669"/>
    <property type="project" value="UniProtKB-KW"/>
</dbReference>
<reference evidence="2" key="1">
    <citation type="submission" date="2018-06" db="EMBL/GenBank/DDBJ databases">
        <authorList>
            <person name="Zhirakovskaya E."/>
        </authorList>
    </citation>
    <scope>NUCLEOTIDE SEQUENCE</scope>
</reference>
<organism evidence="2">
    <name type="scientific">hydrothermal vent metagenome</name>
    <dbReference type="NCBI Taxonomy" id="652676"/>
    <lineage>
        <taxon>unclassified sequences</taxon>
        <taxon>metagenomes</taxon>
        <taxon>ecological metagenomes</taxon>
    </lineage>
</organism>
<dbReference type="AlphaFoldDB" id="A0A3B0YMS0"/>
<dbReference type="PANTHER" id="PTHR46732:SF8">
    <property type="entry name" value="ATP-DEPENDENT PROTEASE LA (LON) DOMAIN PROTEIN"/>
    <property type="match status" value="1"/>
</dbReference>
<keyword evidence="2" id="KW-0378">Hydrolase</keyword>
<sequence>MTMPLFPLGTVLFPGGYLPIRIFETRYIDMVSHCMKQGCDFGVCLINEGQEVGEPAVPYTIGTMARIIDWGSDDDGLLSITVMGTERFRVIENTLQDNNLITAHTQVIEPEIENDYYLANGSEQERETWTELTKVLEIYMESVKGEKTLYHEIKNDPHWVSYRLAELLTIPLPAKQELLELGVAERISRITSWAKELKWI</sequence>
<evidence type="ECO:0000259" key="1">
    <source>
        <dbReference type="PROSITE" id="PS51787"/>
    </source>
</evidence>
<dbReference type="EMBL" id="UOFL01000131">
    <property type="protein sequence ID" value="VAW77423.1"/>
    <property type="molecule type" value="Genomic_DNA"/>
</dbReference>
<name>A0A3B0YMS0_9ZZZZ</name>
<dbReference type="PANTHER" id="PTHR46732">
    <property type="entry name" value="ATP-DEPENDENT PROTEASE LA (LON) DOMAIN PROTEIN"/>
    <property type="match status" value="1"/>
</dbReference>
<gene>
    <name evidence="2" type="ORF">MNBD_GAMMA12-1442</name>
</gene>
<dbReference type="SUPFAM" id="SSF88697">
    <property type="entry name" value="PUA domain-like"/>
    <property type="match status" value="1"/>
</dbReference>
<dbReference type="GO" id="GO:0006508">
    <property type="term" value="P:proteolysis"/>
    <property type="evidence" value="ECO:0007669"/>
    <property type="project" value="UniProtKB-KW"/>
</dbReference>
<protein>
    <submittedName>
        <fullName evidence="2">Uncharacterized protein, similar to the N-terminal domain of Lon protease</fullName>
    </submittedName>
</protein>
<dbReference type="Gene3D" id="2.30.130.40">
    <property type="entry name" value="LON domain-like"/>
    <property type="match status" value="1"/>
</dbReference>
<feature type="domain" description="Lon N-terminal" evidence="1">
    <location>
        <begin position="1"/>
        <end position="198"/>
    </location>
</feature>
<dbReference type="InterPro" id="IPR046336">
    <property type="entry name" value="Lon_prtase_N_sf"/>
</dbReference>
<evidence type="ECO:0000313" key="2">
    <source>
        <dbReference type="EMBL" id="VAW77423.1"/>
    </source>
</evidence>
<keyword evidence="2" id="KW-0645">Protease</keyword>
<dbReference type="Pfam" id="PF02190">
    <property type="entry name" value="LON_substr_bdg"/>
    <property type="match status" value="1"/>
</dbReference>
<proteinExistence type="predicted"/>
<dbReference type="PROSITE" id="PS51787">
    <property type="entry name" value="LON_N"/>
    <property type="match status" value="1"/>
</dbReference>